<accession>A0ACC0XPP4</accession>
<evidence type="ECO:0000313" key="2">
    <source>
        <dbReference type="Proteomes" id="UP001163603"/>
    </source>
</evidence>
<keyword evidence="2" id="KW-1185">Reference proteome</keyword>
<sequence>MADSPSPSRSSSAAARSVHVHSVIDCNLEVPNQPGVNEVVKTRFLPPTSTGDRLFSPVEAQDLNFLLSNELIMNNSFNQNEQPVHDYYLPIFSHSHSSGIPSKISEENLEPFQNVNYLQNPTQNPNQSNPMVKTEAILDPSPNFAFAAENNNNQNPHQEQINEFVSTTPTRVHKNDCIVISDDEEDGDFGKDGRTDSLLHKNFGPYICPKCKEGITLVSAAAGGGGKSMKKKPRSPIKKKGMRGAVKKEEQEGA</sequence>
<gene>
    <name evidence="1" type="ORF">Pint_31288</name>
</gene>
<protein>
    <submittedName>
        <fullName evidence="1">Uncharacterized protein</fullName>
    </submittedName>
</protein>
<reference evidence="2" key="1">
    <citation type="journal article" date="2023" name="G3 (Bethesda)">
        <title>Genome assembly and association tests identify interacting loci associated with vigor, precocity, and sex in interspecific pistachio rootstocks.</title>
        <authorList>
            <person name="Palmer W."/>
            <person name="Jacygrad E."/>
            <person name="Sagayaradj S."/>
            <person name="Cavanaugh K."/>
            <person name="Han R."/>
            <person name="Bertier L."/>
            <person name="Beede B."/>
            <person name="Kafkas S."/>
            <person name="Golino D."/>
            <person name="Preece J."/>
            <person name="Michelmore R."/>
        </authorList>
    </citation>
    <scope>NUCLEOTIDE SEQUENCE [LARGE SCALE GENOMIC DNA]</scope>
</reference>
<organism evidence="1 2">
    <name type="scientific">Pistacia integerrima</name>
    <dbReference type="NCBI Taxonomy" id="434235"/>
    <lineage>
        <taxon>Eukaryota</taxon>
        <taxon>Viridiplantae</taxon>
        <taxon>Streptophyta</taxon>
        <taxon>Embryophyta</taxon>
        <taxon>Tracheophyta</taxon>
        <taxon>Spermatophyta</taxon>
        <taxon>Magnoliopsida</taxon>
        <taxon>eudicotyledons</taxon>
        <taxon>Gunneridae</taxon>
        <taxon>Pentapetalae</taxon>
        <taxon>rosids</taxon>
        <taxon>malvids</taxon>
        <taxon>Sapindales</taxon>
        <taxon>Anacardiaceae</taxon>
        <taxon>Pistacia</taxon>
    </lineage>
</organism>
<name>A0ACC0XPP4_9ROSI</name>
<dbReference type="EMBL" id="CM047746">
    <property type="protein sequence ID" value="KAJ0020653.1"/>
    <property type="molecule type" value="Genomic_DNA"/>
</dbReference>
<proteinExistence type="predicted"/>
<evidence type="ECO:0000313" key="1">
    <source>
        <dbReference type="EMBL" id="KAJ0020653.1"/>
    </source>
</evidence>
<comment type="caution">
    <text evidence="1">The sequence shown here is derived from an EMBL/GenBank/DDBJ whole genome shotgun (WGS) entry which is preliminary data.</text>
</comment>
<dbReference type="Proteomes" id="UP001163603">
    <property type="component" value="Chromosome 11"/>
</dbReference>